<dbReference type="SUPFAM" id="SSF56784">
    <property type="entry name" value="HAD-like"/>
    <property type="match status" value="1"/>
</dbReference>
<dbReference type="NCBIfam" id="TIGR01668">
    <property type="entry name" value="YqeG_hyp_ppase"/>
    <property type="match status" value="1"/>
</dbReference>
<comment type="caution">
    <text evidence="1">The sequence shown here is derived from an EMBL/GenBank/DDBJ whole genome shotgun (WGS) entry which is preliminary data.</text>
</comment>
<gene>
    <name evidence="1" type="ORF">PG993_011290</name>
</gene>
<dbReference type="InterPro" id="IPR023214">
    <property type="entry name" value="HAD_sf"/>
</dbReference>
<dbReference type="EMBL" id="JAQQWK010000010">
    <property type="protein sequence ID" value="KAK8029999.1"/>
    <property type="molecule type" value="Genomic_DNA"/>
</dbReference>
<dbReference type="Proteomes" id="UP001444661">
    <property type="component" value="Unassembled WGS sequence"/>
</dbReference>
<organism evidence="1 2">
    <name type="scientific">Apiospora rasikravindrae</name>
    <dbReference type="NCBI Taxonomy" id="990691"/>
    <lineage>
        <taxon>Eukaryota</taxon>
        <taxon>Fungi</taxon>
        <taxon>Dikarya</taxon>
        <taxon>Ascomycota</taxon>
        <taxon>Pezizomycotina</taxon>
        <taxon>Sordariomycetes</taxon>
        <taxon>Xylariomycetidae</taxon>
        <taxon>Amphisphaeriales</taxon>
        <taxon>Apiosporaceae</taxon>
        <taxon>Apiospora</taxon>
    </lineage>
</organism>
<name>A0ABR1SFK8_9PEZI</name>
<sequence>MNLNLSGALNVFKLLTKPSLCLPHATVSTFNDIPVPLDKAFESHGKKVEIKAVVVDKDDCFAYPETNQIHPPYVVSCSSFSLCGLARFGSGVSDKTSVIDPDAVFRSGSGNYKKEYPGRKLLIVSNTAGAMSYDRDGKLATELEGTTGAVVLSHRDKKPGCKDEIMAYFQKYPETGVTHPSQVAVVGDRLMTDMMLANMMGSWGLWVKDGVAPMNRKSIFAKFEYRLAAFLMARGVKAPGPKSPFE</sequence>
<evidence type="ECO:0000313" key="2">
    <source>
        <dbReference type="Proteomes" id="UP001444661"/>
    </source>
</evidence>
<keyword evidence="2" id="KW-1185">Reference proteome</keyword>
<dbReference type="InterPro" id="IPR036412">
    <property type="entry name" value="HAD-like_sf"/>
</dbReference>
<protein>
    <submittedName>
        <fullName evidence="1">Uncharacterized protein</fullName>
    </submittedName>
</protein>
<dbReference type="Gene3D" id="3.40.50.1000">
    <property type="entry name" value="HAD superfamily/HAD-like"/>
    <property type="match status" value="1"/>
</dbReference>
<accession>A0ABR1SFK8</accession>
<proteinExistence type="predicted"/>
<dbReference type="InterPro" id="IPR027706">
    <property type="entry name" value="PGP_Pase"/>
</dbReference>
<evidence type="ECO:0000313" key="1">
    <source>
        <dbReference type="EMBL" id="KAK8029999.1"/>
    </source>
</evidence>
<dbReference type="Pfam" id="PF09419">
    <property type="entry name" value="PGP_phosphatase"/>
    <property type="match status" value="1"/>
</dbReference>
<reference evidence="1 2" key="1">
    <citation type="submission" date="2023-01" db="EMBL/GenBank/DDBJ databases">
        <title>Analysis of 21 Apiospora genomes using comparative genomics revels a genus with tremendous synthesis potential of carbohydrate active enzymes and secondary metabolites.</title>
        <authorList>
            <person name="Sorensen T."/>
        </authorList>
    </citation>
    <scope>NUCLEOTIDE SEQUENCE [LARGE SCALE GENOMIC DNA]</scope>
    <source>
        <strain evidence="1 2">CBS 33761</strain>
    </source>
</reference>
<dbReference type="InterPro" id="IPR010021">
    <property type="entry name" value="PGPP1/Gep4"/>
</dbReference>